<name>R4JGI4_9CAUD</name>
<dbReference type="EMBL" id="KC699836">
    <property type="protein sequence ID" value="AGK86856.1"/>
    <property type="molecule type" value="Genomic_DNA"/>
</dbReference>
<keyword evidence="2" id="KW-1185">Reference proteome</keyword>
<organism evidence="1 2">
    <name type="scientific">Bacillus phage SIOphi</name>
    <dbReference type="NCBI Taxonomy" id="1285382"/>
    <lineage>
        <taxon>Viruses</taxon>
        <taxon>Duplodnaviria</taxon>
        <taxon>Heunggongvirae</taxon>
        <taxon>Uroviricota</taxon>
        <taxon>Caudoviricetes</taxon>
        <taxon>Herelleviridae</taxon>
        <taxon>Bastillevirinae</taxon>
        <taxon>Siophivirus</taxon>
        <taxon>Siophivirus SIOphi</taxon>
    </lineage>
</organism>
<protein>
    <submittedName>
        <fullName evidence="1">Uncharacterized protein</fullName>
    </submittedName>
</protein>
<reference evidence="1 2" key="1">
    <citation type="submission" date="2013-02" db="EMBL/GenBank/DDBJ databases">
        <authorList>
            <person name="Lukaszewicz M."/>
            <person name="Biegalska A."/>
            <person name="Krasowska A."/>
        </authorList>
    </citation>
    <scope>NUCLEOTIDE SEQUENCE [LARGE SCALE GENOMIC DNA]</scope>
</reference>
<evidence type="ECO:0000313" key="2">
    <source>
        <dbReference type="Proteomes" id="UP000258501"/>
    </source>
</evidence>
<accession>R4JGI4</accession>
<gene>
    <name evidence="1" type="ORF">SIOphi_00240</name>
</gene>
<sequence>MEVNNNYATMAVQLSDVGTITELSSIISNRVVSGVSLETIGGVGEEHIALGIHFEDGRYIRVWQESPTEWSVKYFSKTR</sequence>
<proteinExistence type="predicted"/>
<dbReference type="Proteomes" id="UP000258501">
    <property type="component" value="Segment"/>
</dbReference>
<evidence type="ECO:0000313" key="1">
    <source>
        <dbReference type="EMBL" id="AGK86856.1"/>
    </source>
</evidence>